<evidence type="ECO:0000256" key="1">
    <source>
        <dbReference type="ARBA" id="ARBA00004323"/>
    </source>
</evidence>
<evidence type="ECO:0000256" key="9">
    <source>
        <dbReference type="ARBA" id="ARBA00023136"/>
    </source>
</evidence>
<feature type="compositionally biased region" description="Basic and acidic residues" evidence="11">
    <location>
        <begin position="65"/>
        <end position="74"/>
    </location>
</feature>
<evidence type="ECO:0000256" key="8">
    <source>
        <dbReference type="ARBA" id="ARBA00023034"/>
    </source>
</evidence>
<dbReference type="GO" id="GO:0016758">
    <property type="term" value="F:hexosyltransferase activity"/>
    <property type="evidence" value="ECO:0007669"/>
    <property type="project" value="InterPro"/>
</dbReference>
<evidence type="ECO:0000256" key="10">
    <source>
        <dbReference type="RuleBase" id="RU363063"/>
    </source>
</evidence>
<evidence type="ECO:0000313" key="13">
    <source>
        <dbReference type="EMBL" id="CAE8729923.1"/>
    </source>
</evidence>
<feature type="signal peptide" evidence="12">
    <location>
        <begin position="1"/>
        <end position="41"/>
    </location>
</feature>
<dbReference type="EMBL" id="CAJNNW010035767">
    <property type="protein sequence ID" value="CAE8729923.1"/>
    <property type="molecule type" value="Genomic_DNA"/>
</dbReference>
<evidence type="ECO:0000256" key="2">
    <source>
        <dbReference type="ARBA" id="ARBA00008661"/>
    </source>
</evidence>
<evidence type="ECO:0000313" key="14">
    <source>
        <dbReference type="Proteomes" id="UP000626109"/>
    </source>
</evidence>
<keyword evidence="4" id="KW-0808">Transferase</keyword>
<evidence type="ECO:0000256" key="6">
    <source>
        <dbReference type="ARBA" id="ARBA00022968"/>
    </source>
</evidence>
<evidence type="ECO:0000256" key="12">
    <source>
        <dbReference type="SAM" id="SignalP"/>
    </source>
</evidence>
<dbReference type="InterPro" id="IPR002659">
    <property type="entry name" value="Glyco_trans_31"/>
</dbReference>
<dbReference type="AlphaFoldDB" id="A0A813LKC5"/>
<comment type="similarity">
    <text evidence="2 10">Belongs to the glycosyltransferase 31 family.</text>
</comment>
<dbReference type="PANTHER" id="PTHR11214">
    <property type="entry name" value="BETA-1,3-N-ACETYLGLUCOSAMINYLTRANSFERASE"/>
    <property type="match status" value="1"/>
</dbReference>
<evidence type="ECO:0000256" key="7">
    <source>
        <dbReference type="ARBA" id="ARBA00022989"/>
    </source>
</evidence>
<gene>
    <name evidence="13" type="ORF">PGLA2088_LOCUS45571</name>
</gene>
<dbReference type="PANTHER" id="PTHR11214:SF3">
    <property type="entry name" value="BETA-1,3-GALACTOSYLTRANSFERASE 6"/>
    <property type="match status" value="1"/>
</dbReference>
<dbReference type="GO" id="GO:0006493">
    <property type="term" value="P:protein O-linked glycosylation"/>
    <property type="evidence" value="ECO:0007669"/>
    <property type="project" value="TreeGrafter"/>
</dbReference>
<comment type="caution">
    <text evidence="13">The sequence shown here is derived from an EMBL/GenBank/DDBJ whole genome shotgun (WGS) entry which is preliminary data.</text>
</comment>
<sequence>MPRKQKSGKAVGWCPFGMCHLRHIATSLLLCALLQAGGVQANADTALPVAGRSGLRDGLSSRTADPNEKGENPKASDVPSPVASSSASSGASGSTGRRLHTIQLAPGLRATACSNQAHDGQLFAAVTSPVGNFNLRKALRTGHWLMSTFPPASRASYMFFVGRSTDPELQLKVVKEMEQFCDVVQFDVADTYMNLAIKSVGAAAWYASQMDLGKVRYWLKVEDYMSNDFAAIDALVTQLIGEEKFSAQALLYYGGGMVFGGQPVVPDGRWGCPKKHCPHSKYPFTYAGGQYLLSAGAVRILVSQGLPLLNLKDPYPVEDHFVASVLGKAKLFVADEKRLSWAGGKPYGAPSVVKGDFLLSVDTEERPEVIREGEEGVWEGSPLIIAPGEAVTKAWYGDPQFPWHPDHGKDVTSSVIKTMSKGHTVRADSNFGDPAPGKRKVLLAKVSAKAWSRG</sequence>
<keyword evidence="7" id="KW-1133">Transmembrane helix</keyword>
<feature type="region of interest" description="Disordered" evidence="11">
    <location>
        <begin position="50"/>
        <end position="96"/>
    </location>
</feature>
<name>A0A813LKC5_POLGL</name>
<comment type="subcellular location">
    <subcellularLocation>
        <location evidence="1 10">Golgi apparatus membrane</location>
        <topology evidence="1 10">Single-pass type II membrane protein</topology>
    </subcellularLocation>
</comment>
<accession>A0A813LKC5</accession>
<feature type="chain" id="PRO_5032576895" description="Hexosyltransferase" evidence="12">
    <location>
        <begin position="42"/>
        <end position="454"/>
    </location>
</feature>
<protein>
    <recommendedName>
        <fullName evidence="10">Hexosyltransferase</fullName>
        <ecNumber evidence="10">2.4.1.-</ecNumber>
    </recommendedName>
</protein>
<evidence type="ECO:0000256" key="4">
    <source>
        <dbReference type="ARBA" id="ARBA00022679"/>
    </source>
</evidence>
<proteinExistence type="inferred from homology"/>
<feature type="compositionally biased region" description="Low complexity" evidence="11">
    <location>
        <begin position="75"/>
        <end position="94"/>
    </location>
</feature>
<dbReference type="Pfam" id="PF01762">
    <property type="entry name" value="Galactosyl_T"/>
    <property type="match status" value="1"/>
</dbReference>
<keyword evidence="9" id="KW-0472">Membrane</keyword>
<evidence type="ECO:0000256" key="11">
    <source>
        <dbReference type="SAM" id="MobiDB-lite"/>
    </source>
</evidence>
<keyword evidence="5" id="KW-0812">Transmembrane</keyword>
<keyword evidence="3 10" id="KW-0328">Glycosyltransferase</keyword>
<keyword evidence="12" id="KW-0732">Signal</keyword>
<reference evidence="13" key="1">
    <citation type="submission" date="2021-02" db="EMBL/GenBank/DDBJ databases">
        <authorList>
            <person name="Dougan E. K."/>
            <person name="Rhodes N."/>
            <person name="Thang M."/>
            <person name="Chan C."/>
        </authorList>
    </citation>
    <scope>NUCLEOTIDE SEQUENCE</scope>
</reference>
<keyword evidence="6" id="KW-0735">Signal-anchor</keyword>
<evidence type="ECO:0000256" key="3">
    <source>
        <dbReference type="ARBA" id="ARBA00022676"/>
    </source>
</evidence>
<dbReference type="GO" id="GO:0000139">
    <property type="term" value="C:Golgi membrane"/>
    <property type="evidence" value="ECO:0007669"/>
    <property type="project" value="UniProtKB-SubCell"/>
</dbReference>
<evidence type="ECO:0000256" key="5">
    <source>
        <dbReference type="ARBA" id="ARBA00022692"/>
    </source>
</evidence>
<dbReference type="EC" id="2.4.1.-" evidence="10"/>
<dbReference type="Proteomes" id="UP000626109">
    <property type="component" value="Unassembled WGS sequence"/>
</dbReference>
<organism evidence="13 14">
    <name type="scientific">Polarella glacialis</name>
    <name type="common">Dinoflagellate</name>
    <dbReference type="NCBI Taxonomy" id="89957"/>
    <lineage>
        <taxon>Eukaryota</taxon>
        <taxon>Sar</taxon>
        <taxon>Alveolata</taxon>
        <taxon>Dinophyceae</taxon>
        <taxon>Suessiales</taxon>
        <taxon>Suessiaceae</taxon>
        <taxon>Polarella</taxon>
    </lineage>
</organism>
<keyword evidence="8 10" id="KW-0333">Golgi apparatus</keyword>